<dbReference type="OrthoDB" id="9802385at2"/>
<sequence>MSTLERAIAIAAQTHEGQTDKGGAPYILHPLRVMMRVRPGAEQIVAVLHDVAEDSNVTFENLAGEGFTADIIDALRSVTKVNGETYEDFVARAARNPIGKAVKLADLAENSDLSRIPAPGQKDLERIEKYRRAITFLLAY</sequence>
<evidence type="ECO:0000313" key="2">
    <source>
        <dbReference type="Proteomes" id="UP000030302"/>
    </source>
</evidence>
<protein>
    <submittedName>
        <fullName evidence="1">Guanosine-3',5'-bis</fullName>
        <ecNumber evidence="1">3.1.7.2</ecNumber>
    </submittedName>
</protein>
<dbReference type="STRING" id="279058.LT85_5014"/>
<dbReference type="GO" id="GO:0008893">
    <property type="term" value="F:guanosine-3',5'-bis(diphosphate) 3'-diphosphatase activity"/>
    <property type="evidence" value="ECO:0007669"/>
    <property type="project" value="UniProtKB-EC"/>
</dbReference>
<name>A0A0A1FMJ2_9BURK</name>
<dbReference type="EC" id="3.1.7.2" evidence="1"/>
<accession>A0A0A1FMJ2</accession>
<keyword evidence="1" id="KW-0378">Hydrolase</keyword>
<dbReference type="Gene3D" id="1.10.3210.10">
    <property type="entry name" value="Hypothetical protein af1432"/>
    <property type="match status" value="1"/>
</dbReference>
<dbReference type="AlphaFoldDB" id="A0A0A1FMJ2"/>
<dbReference type="KEGG" id="care:LT85_5014"/>
<reference evidence="2" key="1">
    <citation type="journal article" date="2014" name="Soil Biol. Biochem.">
        <title>Structure and function of bacterial communities in ageing soils: Insights from the Mendocino ecological staircase.</title>
        <authorList>
            <person name="Uroz S."/>
            <person name="Tech J.J."/>
            <person name="Sawaya N.A."/>
            <person name="Frey-Klett P."/>
            <person name="Leveau J.H.J."/>
        </authorList>
    </citation>
    <scope>NUCLEOTIDE SEQUENCE [LARGE SCALE GENOMIC DNA]</scope>
    <source>
        <strain evidence="2">Cal35</strain>
    </source>
</reference>
<dbReference type="Proteomes" id="UP000030302">
    <property type="component" value="Chromosome"/>
</dbReference>
<keyword evidence="2" id="KW-1185">Reference proteome</keyword>
<dbReference type="EMBL" id="CP009962">
    <property type="protein sequence ID" value="AIY44172.1"/>
    <property type="molecule type" value="Genomic_DNA"/>
</dbReference>
<evidence type="ECO:0000313" key="1">
    <source>
        <dbReference type="EMBL" id="AIY44172.1"/>
    </source>
</evidence>
<dbReference type="SUPFAM" id="SSF109604">
    <property type="entry name" value="HD-domain/PDEase-like"/>
    <property type="match status" value="1"/>
</dbReference>
<dbReference type="RefSeq" id="WP_038494445.1">
    <property type="nucleotide sequence ID" value="NZ_CP009962.1"/>
</dbReference>
<gene>
    <name evidence="1" type="ORF">LT85_5014</name>
</gene>
<proteinExistence type="predicted"/>
<dbReference type="HOGENOM" id="CLU_109398_2_0_4"/>
<organism evidence="1 2">
    <name type="scientific">Collimonas arenae</name>
    <dbReference type="NCBI Taxonomy" id="279058"/>
    <lineage>
        <taxon>Bacteria</taxon>
        <taxon>Pseudomonadati</taxon>
        <taxon>Pseudomonadota</taxon>
        <taxon>Betaproteobacteria</taxon>
        <taxon>Burkholderiales</taxon>
        <taxon>Oxalobacteraceae</taxon>
        <taxon>Collimonas</taxon>
    </lineage>
</organism>